<comment type="caution">
    <text evidence="1">The sequence shown here is derived from an EMBL/GenBank/DDBJ whole genome shotgun (WGS) entry which is preliminary data.</text>
</comment>
<dbReference type="EMBL" id="JAIVFP010000001">
    <property type="protein sequence ID" value="MCI4683738.1"/>
    <property type="molecule type" value="Genomic_DNA"/>
</dbReference>
<organism evidence="1 2">
    <name type="scientific">Candidatus Rhodoblastus alkanivorans</name>
    <dbReference type="NCBI Taxonomy" id="2954117"/>
    <lineage>
        <taxon>Bacteria</taxon>
        <taxon>Pseudomonadati</taxon>
        <taxon>Pseudomonadota</taxon>
        <taxon>Alphaproteobacteria</taxon>
        <taxon>Hyphomicrobiales</taxon>
        <taxon>Rhodoblastaceae</taxon>
        <taxon>Rhodoblastus</taxon>
    </lineage>
</organism>
<dbReference type="Pfam" id="PF10711">
    <property type="entry name" value="DUF2513"/>
    <property type="match status" value="1"/>
</dbReference>
<evidence type="ECO:0000313" key="1">
    <source>
        <dbReference type="EMBL" id="MCI4683738.1"/>
    </source>
</evidence>
<keyword evidence="2" id="KW-1185">Reference proteome</keyword>
<proteinExistence type="predicted"/>
<gene>
    <name evidence="1" type="ORF">K2U94_13360</name>
</gene>
<sequence>MKRDMDLIREMLLNLESWPMERGAIVAIPPESPAFLAGGHSGHEIEYHLNLIKEAGFINCPAEAMTHLYFSGLTWQGHDFLDSIRDPEIWAKTKKGAAAAGGFTVDLLKDLAKGLVKKQIEEFTGVKL</sequence>
<protein>
    <submittedName>
        <fullName evidence="1">DUF2513 domain-containing protein</fullName>
    </submittedName>
</protein>
<name>A0ABS9Z7W7_9HYPH</name>
<accession>A0ABS9Z7W7</accession>
<dbReference type="RefSeq" id="WP_243067674.1">
    <property type="nucleotide sequence ID" value="NZ_JAIVFK010000016.1"/>
</dbReference>
<evidence type="ECO:0000313" key="2">
    <source>
        <dbReference type="Proteomes" id="UP001139104"/>
    </source>
</evidence>
<reference evidence="1" key="1">
    <citation type="journal article" date="2022" name="ISME J.">
        <title>Identification of active gaseous-alkane degraders at natural gas seeps.</title>
        <authorList>
            <person name="Farhan Ul Haque M."/>
            <person name="Hernandez M."/>
            <person name="Crombie A.T."/>
            <person name="Murrell J.C."/>
        </authorList>
    </citation>
    <scope>NUCLEOTIDE SEQUENCE</scope>
    <source>
        <strain evidence="1">PC2</strain>
    </source>
</reference>
<dbReference type="InterPro" id="IPR019650">
    <property type="entry name" value="DUF2513"/>
</dbReference>
<dbReference type="Proteomes" id="UP001139104">
    <property type="component" value="Unassembled WGS sequence"/>
</dbReference>